<keyword evidence="1" id="KW-1133">Transmembrane helix</keyword>
<accession>A0A1R3GBF8</accession>
<evidence type="ECO:0000256" key="1">
    <source>
        <dbReference type="SAM" id="Phobius"/>
    </source>
</evidence>
<evidence type="ECO:0000313" key="2">
    <source>
        <dbReference type="EMBL" id="OMO55403.1"/>
    </source>
</evidence>
<feature type="transmembrane region" description="Helical" evidence="1">
    <location>
        <begin position="35"/>
        <end position="53"/>
    </location>
</feature>
<keyword evidence="3" id="KW-1185">Reference proteome</keyword>
<evidence type="ECO:0000313" key="3">
    <source>
        <dbReference type="Proteomes" id="UP000187203"/>
    </source>
</evidence>
<keyword evidence="1" id="KW-0812">Transmembrane</keyword>
<proteinExistence type="predicted"/>
<dbReference type="Proteomes" id="UP000187203">
    <property type="component" value="Unassembled WGS sequence"/>
</dbReference>
<sequence length="79" mass="9283">MRGDWKEKVMDDNTRKNEAMKVILVVHVCKEELTVVRFPLIFFFCLCLVSWLFETKEKGTAVRLPGWTSLCHYSLSLMN</sequence>
<dbReference type="EMBL" id="AWUE01022972">
    <property type="protein sequence ID" value="OMO55403.1"/>
    <property type="molecule type" value="Genomic_DNA"/>
</dbReference>
<protein>
    <submittedName>
        <fullName evidence="2">Uncharacterized protein</fullName>
    </submittedName>
</protein>
<organism evidence="2 3">
    <name type="scientific">Corchorus olitorius</name>
    <dbReference type="NCBI Taxonomy" id="93759"/>
    <lineage>
        <taxon>Eukaryota</taxon>
        <taxon>Viridiplantae</taxon>
        <taxon>Streptophyta</taxon>
        <taxon>Embryophyta</taxon>
        <taxon>Tracheophyta</taxon>
        <taxon>Spermatophyta</taxon>
        <taxon>Magnoliopsida</taxon>
        <taxon>eudicotyledons</taxon>
        <taxon>Gunneridae</taxon>
        <taxon>Pentapetalae</taxon>
        <taxon>rosids</taxon>
        <taxon>malvids</taxon>
        <taxon>Malvales</taxon>
        <taxon>Malvaceae</taxon>
        <taxon>Grewioideae</taxon>
        <taxon>Apeibeae</taxon>
        <taxon>Corchorus</taxon>
    </lineage>
</organism>
<gene>
    <name evidence="2" type="ORF">COLO4_36008</name>
</gene>
<dbReference type="AlphaFoldDB" id="A0A1R3GBF8"/>
<comment type="caution">
    <text evidence="2">The sequence shown here is derived from an EMBL/GenBank/DDBJ whole genome shotgun (WGS) entry which is preliminary data.</text>
</comment>
<name>A0A1R3GBF8_9ROSI</name>
<keyword evidence="1" id="KW-0472">Membrane</keyword>
<reference evidence="3" key="1">
    <citation type="submission" date="2013-09" db="EMBL/GenBank/DDBJ databases">
        <title>Corchorus olitorius genome sequencing.</title>
        <authorList>
            <person name="Alam M."/>
            <person name="Haque M.S."/>
            <person name="Islam M.S."/>
            <person name="Emdad E.M."/>
            <person name="Islam M.M."/>
            <person name="Ahmed B."/>
            <person name="Halim A."/>
            <person name="Hossen Q.M.M."/>
            <person name="Hossain M.Z."/>
            <person name="Ahmed R."/>
            <person name="Khan M.M."/>
            <person name="Islam R."/>
            <person name="Rashid M.M."/>
            <person name="Khan S.A."/>
            <person name="Rahman M.S."/>
            <person name="Alam M."/>
            <person name="Yahiya A.S."/>
            <person name="Khan M.S."/>
            <person name="Azam M.S."/>
            <person name="Haque T."/>
            <person name="Lashkar M.Z.H."/>
            <person name="Akhand A.I."/>
            <person name="Morshed G."/>
            <person name="Roy S."/>
            <person name="Uddin K.S."/>
            <person name="Rabeya T."/>
            <person name="Hossain A.S."/>
            <person name="Chowdhury A."/>
            <person name="Snigdha A.R."/>
            <person name="Mortoza M.S."/>
            <person name="Matin S.A."/>
            <person name="Hoque S.M.E."/>
            <person name="Islam M.K."/>
            <person name="Roy D.K."/>
            <person name="Haider R."/>
            <person name="Moosa M.M."/>
            <person name="Elias S.M."/>
            <person name="Hasan A.M."/>
            <person name="Jahan S."/>
            <person name="Shafiuddin M."/>
            <person name="Mahmood N."/>
            <person name="Shommy N.S."/>
        </authorList>
    </citation>
    <scope>NUCLEOTIDE SEQUENCE [LARGE SCALE GENOMIC DNA]</scope>
    <source>
        <strain evidence="3">cv. O-4</strain>
    </source>
</reference>